<dbReference type="InterPro" id="IPR043502">
    <property type="entry name" value="DNA/RNA_pol_sf"/>
</dbReference>
<name>A0A9Q3BTN4_9BASI</name>
<gene>
    <name evidence="1" type="ORF">O181_010962</name>
</gene>
<dbReference type="EMBL" id="AVOT02002704">
    <property type="protein sequence ID" value="MBW0471247.1"/>
    <property type="molecule type" value="Genomic_DNA"/>
</dbReference>
<evidence type="ECO:0000313" key="2">
    <source>
        <dbReference type="Proteomes" id="UP000765509"/>
    </source>
</evidence>
<dbReference type="OrthoDB" id="6060525at2759"/>
<dbReference type="Proteomes" id="UP000765509">
    <property type="component" value="Unassembled WGS sequence"/>
</dbReference>
<keyword evidence="2" id="KW-1185">Reference proteome</keyword>
<dbReference type="SUPFAM" id="SSF56672">
    <property type="entry name" value="DNA/RNA polymerases"/>
    <property type="match status" value="1"/>
</dbReference>
<comment type="caution">
    <text evidence="1">The sequence shown here is derived from an EMBL/GenBank/DDBJ whole genome shotgun (WGS) entry which is preliminary data.</text>
</comment>
<sequence>MEDCPCTHLINITVNKVSPVSLKIEKFKSEQIDKTEVSLHLTDLQENELSTILYDHKEAFESYKEPLGEIVGHEADNILNIERTHPPLLRRPAYPEGPESREDLELDIKELLDLGLIRNVGHNEEVEITTPVIVSWHNGNSRMVGDFRSLYTYTVSDRYPIPNIKISLTQISQAV</sequence>
<accession>A0A9Q3BTN4</accession>
<reference evidence="1" key="1">
    <citation type="submission" date="2021-03" db="EMBL/GenBank/DDBJ databases">
        <title>Draft genome sequence of rust myrtle Austropuccinia psidii MF-1, a brazilian biotype.</title>
        <authorList>
            <person name="Quecine M.C."/>
            <person name="Pachon D.M.R."/>
            <person name="Bonatelli M.L."/>
            <person name="Correr F.H."/>
            <person name="Franceschini L.M."/>
            <person name="Leite T.F."/>
            <person name="Margarido G.R.A."/>
            <person name="Almeida C.A."/>
            <person name="Ferrarezi J.A."/>
            <person name="Labate C.A."/>
        </authorList>
    </citation>
    <scope>NUCLEOTIDE SEQUENCE</scope>
    <source>
        <strain evidence="1">MF-1</strain>
    </source>
</reference>
<evidence type="ECO:0000313" key="1">
    <source>
        <dbReference type="EMBL" id="MBW0471247.1"/>
    </source>
</evidence>
<dbReference type="Gene3D" id="3.10.10.10">
    <property type="entry name" value="HIV Type 1 Reverse Transcriptase, subunit A, domain 1"/>
    <property type="match status" value="1"/>
</dbReference>
<protein>
    <submittedName>
        <fullName evidence="1">Uncharacterized protein</fullName>
    </submittedName>
</protein>
<organism evidence="1 2">
    <name type="scientific">Austropuccinia psidii MF-1</name>
    <dbReference type="NCBI Taxonomy" id="1389203"/>
    <lineage>
        <taxon>Eukaryota</taxon>
        <taxon>Fungi</taxon>
        <taxon>Dikarya</taxon>
        <taxon>Basidiomycota</taxon>
        <taxon>Pucciniomycotina</taxon>
        <taxon>Pucciniomycetes</taxon>
        <taxon>Pucciniales</taxon>
        <taxon>Sphaerophragmiaceae</taxon>
        <taxon>Austropuccinia</taxon>
    </lineage>
</organism>
<proteinExistence type="predicted"/>
<dbReference type="AlphaFoldDB" id="A0A9Q3BTN4"/>